<comment type="caution">
    <text evidence="1">The sequence shown here is derived from an EMBL/GenBank/DDBJ whole genome shotgun (WGS) entry which is preliminary data.</text>
</comment>
<accession>A0A9P7RQ08</accession>
<name>A0A9P7RQ08_9AGAR</name>
<keyword evidence="2" id="KW-1185">Reference proteome</keyword>
<protein>
    <submittedName>
        <fullName evidence="1">Uncharacterized protein</fullName>
    </submittedName>
</protein>
<evidence type="ECO:0000313" key="1">
    <source>
        <dbReference type="EMBL" id="KAG7087594.1"/>
    </source>
</evidence>
<sequence length="56" mass="6165">MRVANKEAPERKTARLGLEAACGYPASLLCGDHANELGTIMSRNARERPPPQNFVR</sequence>
<proteinExistence type="predicted"/>
<dbReference type="KEGG" id="more:E1B28_013547"/>
<dbReference type="EMBL" id="CM032189">
    <property type="protein sequence ID" value="KAG7087594.1"/>
    <property type="molecule type" value="Genomic_DNA"/>
</dbReference>
<evidence type="ECO:0000313" key="2">
    <source>
        <dbReference type="Proteomes" id="UP001049176"/>
    </source>
</evidence>
<organism evidence="1 2">
    <name type="scientific">Marasmius oreades</name>
    <name type="common">fairy-ring Marasmius</name>
    <dbReference type="NCBI Taxonomy" id="181124"/>
    <lineage>
        <taxon>Eukaryota</taxon>
        <taxon>Fungi</taxon>
        <taxon>Dikarya</taxon>
        <taxon>Basidiomycota</taxon>
        <taxon>Agaricomycotina</taxon>
        <taxon>Agaricomycetes</taxon>
        <taxon>Agaricomycetidae</taxon>
        <taxon>Agaricales</taxon>
        <taxon>Marasmiineae</taxon>
        <taxon>Marasmiaceae</taxon>
        <taxon>Marasmius</taxon>
    </lineage>
</organism>
<dbReference type="AlphaFoldDB" id="A0A9P7RQ08"/>
<dbReference type="RefSeq" id="XP_043004065.1">
    <property type="nucleotide sequence ID" value="XM_043158711.1"/>
</dbReference>
<dbReference type="Proteomes" id="UP001049176">
    <property type="component" value="Chromosome 9"/>
</dbReference>
<gene>
    <name evidence="1" type="ORF">E1B28_013547</name>
</gene>
<dbReference type="GeneID" id="66082622"/>
<reference evidence="1" key="1">
    <citation type="journal article" date="2021" name="Genome Biol. Evol.">
        <title>The assembled and annotated genome of the fairy-ring fungus Marasmius oreades.</title>
        <authorList>
            <person name="Hiltunen M."/>
            <person name="Ament-Velasquez S.L."/>
            <person name="Johannesson H."/>
        </authorList>
    </citation>
    <scope>NUCLEOTIDE SEQUENCE</scope>
    <source>
        <strain evidence="1">03SP1</strain>
    </source>
</reference>